<dbReference type="PRINTS" id="PR00463">
    <property type="entry name" value="EP450I"/>
</dbReference>
<dbReference type="Pfam" id="PF00067">
    <property type="entry name" value="p450"/>
    <property type="match status" value="2"/>
</dbReference>
<dbReference type="GO" id="GO:0016705">
    <property type="term" value="F:oxidoreductase activity, acting on paired donors, with incorporation or reduction of molecular oxygen"/>
    <property type="evidence" value="ECO:0007669"/>
    <property type="project" value="InterPro"/>
</dbReference>
<comment type="similarity">
    <text evidence="1 4">Belongs to the cytochrome P450 family.</text>
</comment>
<feature type="region of interest" description="Disordered" evidence="5">
    <location>
        <begin position="494"/>
        <end position="513"/>
    </location>
</feature>
<dbReference type="InterPro" id="IPR036396">
    <property type="entry name" value="Cyt_P450_sf"/>
</dbReference>
<dbReference type="GO" id="GO:0005506">
    <property type="term" value="F:iron ion binding"/>
    <property type="evidence" value="ECO:0007669"/>
    <property type="project" value="InterPro"/>
</dbReference>
<keyword evidence="4" id="KW-0560">Oxidoreductase</keyword>
<dbReference type="InterPro" id="IPR001128">
    <property type="entry name" value="Cyt_P450"/>
</dbReference>
<reference evidence="6 7" key="1">
    <citation type="submission" date="2024-01" db="EMBL/GenBank/DDBJ databases">
        <title>Genome assemblies of Stephania.</title>
        <authorList>
            <person name="Yang L."/>
        </authorList>
    </citation>
    <scope>NUCLEOTIDE SEQUENCE [LARGE SCALE GENOMIC DNA]</scope>
    <source>
        <strain evidence="6">QJT</strain>
        <tissue evidence="6">Leaf</tissue>
    </source>
</reference>
<sequence>MVKIEKCWDEDEDEHEDDGVSKVDRACSNRSYIKEGLYKMKWSSKQTNLPPSPPKLPLIGNFHQLSKRSHHSLKDLSQKYGPIMLLHFGQVPVVVVSSSSLAEEIFKTHDADFSSRSPMTTAKILMYGCVDIGFSPYNESRQLRKICVMELLSVRTVKTFKTVREEEVACLIETISRSSSKGASVNLSAMSHILTVHIIFRCAFGRKFSNVDGQNGFADLPKELMSGLLSFSFTDSIPTLGWLDIVTGLITRLKKTARKLDSFLEQVIEEHIIQSSSSSNDLDKAKDFVDVLLQIQEHEDNKINTKLTRDKIKALILDMFVAGTDSFSKVIEWAMSELITNPRIMKKAQEEILGAAPRSSFLRFIGSKFDFKGLDFEYFPFGLGRRICPGISFGSAVVELILANLLFWFDWQMPGGADENGLNMTDSFQTLGARVLEVGGKTSNCDIVFIVEVKASDFCGESFHPTYACPYHPRYGNHHSSSYTSLQLDFCMSRPSPRNPQQERRTIEDMEKDMISDWLSPSTKKYPFDDLE</sequence>
<evidence type="ECO:0000256" key="1">
    <source>
        <dbReference type="ARBA" id="ARBA00010617"/>
    </source>
</evidence>
<keyword evidence="7" id="KW-1185">Reference proteome</keyword>
<evidence type="ECO:0000256" key="5">
    <source>
        <dbReference type="SAM" id="MobiDB-lite"/>
    </source>
</evidence>
<evidence type="ECO:0000256" key="2">
    <source>
        <dbReference type="ARBA" id="ARBA00022723"/>
    </source>
</evidence>
<keyword evidence="3 4" id="KW-0408">Iron</keyword>
<protein>
    <recommendedName>
        <fullName evidence="8">Cytochrome P450</fullName>
    </recommendedName>
</protein>
<keyword evidence="4" id="KW-0503">Monooxygenase</keyword>
<keyword evidence="2 4" id="KW-0479">Metal-binding</keyword>
<dbReference type="GO" id="GO:0020037">
    <property type="term" value="F:heme binding"/>
    <property type="evidence" value="ECO:0007669"/>
    <property type="project" value="InterPro"/>
</dbReference>
<dbReference type="InterPro" id="IPR002401">
    <property type="entry name" value="Cyt_P450_E_grp-I"/>
</dbReference>
<accession>A0AAP0IZB5</accession>
<evidence type="ECO:0000313" key="7">
    <source>
        <dbReference type="Proteomes" id="UP001417504"/>
    </source>
</evidence>
<evidence type="ECO:0000313" key="6">
    <source>
        <dbReference type="EMBL" id="KAK9123633.1"/>
    </source>
</evidence>
<dbReference type="PANTHER" id="PTHR47955:SF15">
    <property type="entry name" value="CYTOCHROME P450 71A2-LIKE"/>
    <property type="match status" value="1"/>
</dbReference>
<comment type="caution">
    <text evidence="6">The sequence shown here is derived from an EMBL/GenBank/DDBJ whole genome shotgun (WGS) entry which is preliminary data.</text>
</comment>
<dbReference type="PROSITE" id="PS00086">
    <property type="entry name" value="CYTOCHROME_P450"/>
    <property type="match status" value="1"/>
</dbReference>
<proteinExistence type="inferred from homology"/>
<gene>
    <name evidence="6" type="ORF">Sjap_013235</name>
</gene>
<dbReference type="EMBL" id="JBBNAE010000005">
    <property type="protein sequence ID" value="KAK9123633.1"/>
    <property type="molecule type" value="Genomic_DNA"/>
</dbReference>
<evidence type="ECO:0008006" key="8">
    <source>
        <dbReference type="Google" id="ProtNLM"/>
    </source>
</evidence>
<dbReference type="Proteomes" id="UP001417504">
    <property type="component" value="Unassembled WGS sequence"/>
</dbReference>
<dbReference type="PANTHER" id="PTHR47955">
    <property type="entry name" value="CYTOCHROME P450 FAMILY 71 PROTEIN"/>
    <property type="match status" value="1"/>
</dbReference>
<evidence type="ECO:0000256" key="4">
    <source>
        <dbReference type="RuleBase" id="RU000461"/>
    </source>
</evidence>
<organism evidence="6 7">
    <name type="scientific">Stephania japonica</name>
    <dbReference type="NCBI Taxonomy" id="461633"/>
    <lineage>
        <taxon>Eukaryota</taxon>
        <taxon>Viridiplantae</taxon>
        <taxon>Streptophyta</taxon>
        <taxon>Embryophyta</taxon>
        <taxon>Tracheophyta</taxon>
        <taxon>Spermatophyta</taxon>
        <taxon>Magnoliopsida</taxon>
        <taxon>Ranunculales</taxon>
        <taxon>Menispermaceae</taxon>
        <taxon>Menispermoideae</taxon>
        <taxon>Cissampelideae</taxon>
        <taxon>Stephania</taxon>
    </lineage>
</organism>
<name>A0AAP0IZB5_9MAGN</name>
<evidence type="ECO:0000256" key="3">
    <source>
        <dbReference type="ARBA" id="ARBA00023004"/>
    </source>
</evidence>
<keyword evidence="4" id="KW-0349">Heme</keyword>
<dbReference type="GO" id="GO:0004497">
    <property type="term" value="F:monooxygenase activity"/>
    <property type="evidence" value="ECO:0007669"/>
    <property type="project" value="UniProtKB-KW"/>
</dbReference>
<dbReference type="SUPFAM" id="SSF48264">
    <property type="entry name" value="Cytochrome P450"/>
    <property type="match status" value="1"/>
</dbReference>
<dbReference type="Gene3D" id="1.10.630.10">
    <property type="entry name" value="Cytochrome P450"/>
    <property type="match status" value="2"/>
</dbReference>
<dbReference type="GO" id="GO:0044550">
    <property type="term" value="P:secondary metabolite biosynthetic process"/>
    <property type="evidence" value="ECO:0007669"/>
    <property type="project" value="UniProtKB-ARBA"/>
</dbReference>
<dbReference type="AlphaFoldDB" id="A0AAP0IZB5"/>
<feature type="compositionally biased region" description="Basic and acidic residues" evidence="5">
    <location>
        <begin position="501"/>
        <end position="513"/>
    </location>
</feature>
<dbReference type="InterPro" id="IPR017972">
    <property type="entry name" value="Cyt_P450_CS"/>
</dbReference>